<evidence type="ECO:0000313" key="3">
    <source>
        <dbReference type="EMBL" id="RKP35175.1"/>
    </source>
</evidence>
<dbReference type="GO" id="GO:0003723">
    <property type="term" value="F:RNA binding"/>
    <property type="evidence" value="ECO:0007669"/>
    <property type="project" value="UniProtKB-KW"/>
</dbReference>
<keyword evidence="1" id="KW-0694">RNA-binding</keyword>
<dbReference type="InterPro" id="IPR012340">
    <property type="entry name" value="NA-bd_OB-fold"/>
</dbReference>
<proteinExistence type="predicted"/>
<reference evidence="4" key="1">
    <citation type="journal article" date="2018" name="Nat. Microbiol.">
        <title>Leveraging single-cell genomics to expand the fungal tree of life.</title>
        <authorList>
            <person name="Ahrendt S.R."/>
            <person name="Quandt C.A."/>
            <person name="Ciobanu D."/>
            <person name="Clum A."/>
            <person name="Salamov A."/>
            <person name="Andreopoulos B."/>
            <person name="Cheng J.F."/>
            <person name="Woyke T."/>
            <person name="Pelin A."/>
            <person name="Henrissat B."/>
            <person name="Reynolds N.K."/>
            <person name="Benny G.L."/>
            <person name="Smith M.E."/>
            <person name="James T.Y."/>
            <person name="Grigoriev I.V."/>
        </authorList>
    </citation>
    <scope>NUCLEOTIDE SEQUENCE [LARGE SCALE GENOMIC DNA]</scope>
    <source>
        <strain evidence="4">RSA 468</strain>
    </source>
</reference>
<dbReference type="SUPFAM" id="SSF50249">
    <property type="entry name" value="Nucleic acid-binding proteins"/>
    <property type="match status" value="1"/>
</dbReference>
<accession>A0A4P9ZPK0</accession>
<dbReference type="PANTHER" id="PTHR21641">
    <property type="entry name" value="TRANSLATION INITIATION FACTOR-RELATED"/>
    <property type="match status" value="1"/>
</dbReference>
<sequence length="178" mass="19080">MARKKRATVEVLDLLPIPAGPNEAIVRVLAPMGKNLHRVQVPCSEAARLHPTAASDSAALFVETLCHLPTKFRNTVYIKRGSMLIADITGLDQGKVGGGILHVLYPKQIKNLKDLGHWPTVLDQPIGGGVTPVPGPPEAQHTPSESESGDSDSDLFQNSNHRQFSEASSSDSDTDSDN</sequence>
<name>A0A4P9ZPK0_9FUNG</name>
<dbReference type="Proteomes" id="UP000268162">
    <property type="component" value="Unassembled WGS sequence"/>
</dbReference>
<dbReference type="EMBL" id="ML002940">
    <property type="protein sequence ID" value="RKP35175.1"/>
    <property type="molecule type" value="Genomic_DNA"/>
</dbReference>
<dbReference type="PANTHER" id="PTHR21641:SF0">
    <property type="entry name" value="RNA-BINDING PROTEIN EIF1AD-RELATED"/>
    <property type="match status" value="1"/>
</dbReference>
<dbReference type="STRING" id="215637.A0A4P9ZPK0"/>
<protein>
    <submittedName>
        <fullName evidence="3">Uncharacterized protein</fullName>
    </submittedName>
</protein>
<evidence type="ECO:0000256" key="2">
    <source>
        <dbReference type="SAM" id="MobiDB-lite"/>
    </source>
</evidence>
<dbReference type="InterPro" id="IPR001253">
    <property type="entry name" value="TIF_eIF-1A"/>
</dbReference>
<gene>
    <name evidence="3" type="ORF">BJ085DRAFT_36187</name>
</gene>
<keyword evidence="4" id="KW-1185">Reference proteome</keyword>
<feature type="compositionally biased region" description="Polar residues" evidence="2">
    <location>
        <begin position="155"/>
        <end position="167"/>
    </location>
</feature>
<evidence type="ECO:0000313" key="4">
    <source>
        <dbReference type="Proteomes" id="UP000268162"/>
    </source>
</evidence>
<dbReference type="SMART" id="SM00652">
    <property type="entry name" value="eIF1a"/>
    <property type="match status" value="1"/>
</dbReference>
<dbReference type="Gene3D" id="2.40.50.140">
    <property type="entry name" value="Nucleic acid-binding proteins"/>
    <property type="match status" value="1"/>
</dbReference>
<dbReference type="AlphaFoldDB" id="A0A4P9ZPK0"/>
<feature type="region of interest" description="Disordered" evidence="2">
    <location>
        <begin position="123"/>
        <end position="178"/>
    </location>
</feature>
<evidence type="ECO:0000256" key="1">
    <source>
        <dbReference type="ARBA" id="ARBA00022884"/>
    </source>
</evidence>
<dbReference type="GO" id="GO:0003743">
    <property type="term" value="F:translation initiation factor activity"/>
    <property type="evidence" value="ECO:0007669"/>
    <property type="project" value="InterPro"/>
</dbReference>
<dbReference type="InterPro" id="IPR039294">
    <property type="entry name" value="EIF1AD"/>
</dbReference>
<organism evidence="3 4">
    <name type="scientific">Dimargaris cristalligena</name>
    <dbReference type="NCBI Taxonomy" id="215637"/>
    <lineage>
        <taxon>Eukaryota</taxon>
        <taxon>Fungi</taxon>
        <taxon>Fungi incertae sedis</taxon>
        <taxon>Zoopagomycota</taxon>
        <taxon>Kickxellomycotina</taxon>
        <taxon>Dimargaritomycetes</taxon>
        <taxon>Dimargaritales</taxon>
        <taxon>Dimargaritaceae</taxon>
        <taxon>Dimargaris</taxon>
    </lineage>
</organism>
<dbReference type="GO" id="GO:0005634">
    <property type="term" value="C:nucleus"/>
    <property type="evidence" value="ECO:0007669"/>
    <property type="project" value="TreeGrafter"/>
</dbReference>